<dbReference type="GO" id="GO:0043565">
    <property type="term" value="F:sequence-specific DNA binding"/>
    <property type="evidence" value="ECO:0007669"/>
    <property type="project" value="InterPro"/>
</dbReference>
<dbReference type="InterPro" id="IPR009594">
    <property type="entry name" value="Tscrpt_reg_HTH_AraC_N"/>
</dbReference>
<keyword evidence="3" id="KW-0804">Transcription</keyword>
<evidence type="ECO:0000256" key="2">
    <source>
        <dbReference type="ARBA" id="ARBA00023125"/>
    </source>
</evidence>
<dbReference type="SMART" id="SM00342">
    <property type="entry name" value="HTH_ARAC"/>
    <property type="match status" value="1"/>
</dbReference>
<dbReference type="Gene3D" id="1.10.10.60">
    <property type="entry name" value="Homeodomain-like"/>
    <property type="match status" value="1"/>
</dbReference>
<dbReference type="PRINTS" id="PR00032">
    <property type="entry name" value="HTHARAC"/>
</dbReference>
<proteinExistence type="predicted"/>
<reference evidence="6" key="1">
    <citation type="submission" date="2023-10" db="EMBL/GenBank/DDBJ databases">
        <title>The first scallop-associated chemosynthetic bacterial symbiont.</title>
        <authorList>
            <person name="Lin Y.-T."/>
            <person name="Sun J."/>
            <person name="Ip J.C.-H."/>
            <person name="He X."/>
            <person name="Gao Z.-M."/>
            <person name="Perez M."/>
            <person name="Xu T."/>
            <person name="Qian P.-Y."/>
            <person name="Qiu J.-W."/>
        </authorList>
    </citation>
    <scope>NUCLEOTIDE SEQUENCE</scope>
    <source>
        <strain evidence="6">Gill1</strain>
    </source>
</reference>
<sequence length="323" mass="36828">MKKHLDISSLERYKNRELLVENKISFLGPDSELSIYDTYKKANRVVLSADQVMYCSMITGKKIMHNLDNLESQIFLPHESYIIKPSGCVEIDFPDARENTPTTCLTVEISKDKINKISEKMQDLFPANIVNKDWEYQSENMHLHHAVDTQNLLNRLVDLFTSNHPDKEVLVGFGISELVTRLLRQQSRDMLLNYAHNAPDSNGVTAVIEYLKSNISKPFDINQLTQKACMSRSALYTAFKQHLGCTPGNFYWQLRLQMAAEMLQKGQSITAVCYGTGFSDPSHFSRKFTQFYGCTPSQYQKTKGHPQKPQHNLGSTENSPFSA</sequence>
<dbReference type="InterPro" id="IPR018062">
    <property type="entry name" value="HTH_AraC-typ_CS"/>
</dbReference>
<dbReference type="PANTHER" id="PTHR46796">
    <property type="entry name" value="HTH-TYPE TRANSCRIPTIONAL ACTIVATOR RHAS-RELATED"/>
    <property type="match status" value="1"/>
</dbReference>
<dbReference type="PROSITE" id="PS00041">
    <property type="entry name" value="HTH_ARAC_FAMILY_1"/>
    <property type="match status" value="1"/>
</dbReference>
<dbReference type="PANTHER" id="PTHR46796:SF13">
    <property type="entry name" value="HTH-TYPE TRANSCRIPTIONAL ACTIVATOR RHAS"/>
    <property type="match status" value="1"/>
</dbReference>
<organism evidence="6">
    <name type="scientific">Catillopecten margaritatus gill symbiont</name>
    <dbReference type="NCBI Taxonomy" id="3083288"/>
    <lineage>
        <taxon>Bacteria</taxon>
        <taxon>Pseudomonadati</taxon>
        <taxon>Pseudomonadota</taxon>
        <taxon>Gammaproteobacteria</taxon>
        <taxon>sulfur-oxidizing symbionts</taxon>
    </lineage>
</organism>
<keyword evidence="2" id="KW-0238">DNA-binding</keyword>
<evidence type="ECO:0000313" key="6">
    <source>
        <dbReference type="EMBL" id="WXU00644.1"/>
    </source>
</evidence>
<feature type="region of interest" description="Disordered" evidence="4">
    <location>
        <begin position="299"/>
        <end position="323"/>
    </location>
</feature>
<keyword evidence="1" id="KW-0805">Transcription regulation</keyword>
<dbReference type="InterPro" id="IPR020449">
    <property type="entry name" value="Tscrpt_reg_AraC-type_HTH"/>
</dbReference>
<dbReference type="PROSITE" id="PS01124">
    <property type="entry name" value="HTH_ARAC_FAMILY_2"/>
    <property type="match status" value="1"/>
</dbReference>
<dbReference type="SUPFAM" id="SSF46689">
    <property type="entry name" value="Homeodomain-like"/>
    <property type="match status" value="2"/>
</dbReference>
<dbReference type="InterPro" id="IPR050204">
    <property type="entry name" value="AraC_XylS_family_regulators"/>
</dbReference>
<feature type="compositionally biased region" description="Polar residues" evidence="4">
    <location>
        <begin position="309"/>
        <end position="323"/>
    </location>
</feature>
<dbReference type="EMBL" id="CP138327">
    <property type="protein sequence ID" value="WXU00644.1"/>
    <property type="molecule type" value="Genomic_DNA"/>
</dbReference>
<accession>A0AAU6PI30</accession>
<gene>
    <name evidence="6" type="primary">rhaR</name>
    <name evidence="6" type="ORF">Ctma_1370</name>
</gene>
<protein>
    <submittedName>
        <fullName evidence="6">HTH-type transcriptional activator RhaR</fullName>
    </submittedName>
</protein>
<evidence type="ECO:0000256" key="4">
    <source>
        <dbReference type="SAM" id="MobiDB-lite"/>
    </source>
</evidence>
<name>A0AAU6PI30_9GAMM</name>
<dbReference type="InterPro" id="IPR009057">
    <property type="entry name" value="Homeodomain-like_sf"/>
</dbReference>
<evidence type="ECO:0000256" key="1">
    <source>
        <dbReference type="ARBA" id="ARBA00023015"/>
    </source>
</evidence>
<dbReference type="Pfam" id="PF12833">
    <property type="entry name" value="HTH_18"/>
    <property type="match status" value="1"/>
</dbReference>
<feature type="domain" description="HTH araC/xylS-type" evidence="5">
    <location>
        <begin position="205"/>
        <end position="302"/>
    </location>
</feature>
<dbReference type="AlphaFoldDB" id="A0AAU6PI30"/>
<evidence type="ECO:0000259" key="5">
    <source>
        <dbReference type="PROSITE" id="PS01124"/>
    </source>
</evidence>
<dbReference type="InterPro" id="IPR018060">
    <property type="entry name" value="HTH_AraC"/>
</dbReference>
<evidence type="ECO:0000256" key="3">
    <source>
        <dbReference type="ARBA" id="ARBA00023163"/>
    </source>
</evidence>
<dbReference type="Pfam" id="PF06719">
    <property type="entry name" value="AraC_N"/>
    <property type="match status" value="1"/>
</dbReference>
<dbReference type="GO" id="GO:0003700">
    <property type="term" value="F:DNA-binding transcription factor activity"/>
    <property type="evidence" value="ECO:0007669"/>
    <property type="project" value="InterPro"/>
</dbReference>